<dbReference type="GO" id="GO:0003904">
    <property type="term" value="F:deoxyribodipyrimidine photo-lyase activity"/>
    <property type="evidence" value="ECO:0007669"/>
    <property type="project" value="TreeGrafter"/>
</dbReference>
<dbReference type="AlphaFoldDB" id="A0A2A2I0U6"/>
<dbReference type="Proteomes" id="UP000218332">
    <property type="component" value="Unassembled WGS sequence"/>
</dbReference>
<evidence type="ECO:0000259" key="4">
    <source>
        <dbReference type="Pfam" id="PF03441"/>
    </source>
</evidence>
<name>A0A2A2I0U6_9GAMM</name>
<keyword evidence="6" id="KW-1185">Reference proteome</keyword>
<protein>
    <recommendedName>
        <fullName evidence="4">Cryptochrome/DNA photolyase FAD-binding domain-containing protein</fullName>
    </recommendedName>
</protein>
<dbReference type="GO" id="GO:0003677">
    <property type="term" value="F:DNA binding"/>
    <property type="evidence" value="ECO:0007669"/>
    <property type="project" value="TreeGrafter"/>
</dbReference>
<dbReference type="PANTHER" id="PTHR11455:SF9">
    <property type="entry name" value="CRYPTOCHROME CIRCADIAN CLOCK 5 ISOFORM X1"/>
    <property type="match status" value="1"/>
</dbReference>
<dbReference type="PANTHER" id="PTHR11455">
    <property type="entry name" value="CRYPTOCHROME"/>
    <property type="match status" value="1"/>
</dbReference>
<keyword evidence="3" id="KW-0274">FAD</keyword>
<sequence>MFNPVTQSQRFDPDGTFIRYWVPELRDMDSKRIHQPGDGRPVRYPAPVVDLKTSRKAAIEAFQALK</sequence>
<dbReference type="EMBL" id="NMPM01000065">
    <property type="protein sequence ID" value="PAV25349.1"/>
    <property type="molecule type" value="Genomic_DNA"/>
</dbReference>
<feature type="domain" description="Cryptochrome/DNA photolyase FAD-binding" evidence="4">
    <location>
        <begin position="1"/>
        <end position="63"/>
    </location>
</feature>
<dbReference type="InterPro" id="IPR002081">
    <property type="entry name" value="Cryptochrome/DNA_photolyase_1"/>
</dbReference>
<comment type="caution">
    <text evidence="5">The sequence shown here is derived from an EMBL/GenBank/DDBJ whole genome shotgun (WGS) entry which is preliminary data.</text>
</comment>
<reference evidence="5 6" key="1">
    <citation type="submission" date="2017-07" db="EMBL/GenBank/DDBJ databases">
        <title>Tamlnaduibacter salinus (Mi-7) genome sequencing.</title>
        <authorList>
            <person name="Verma A."/>
            <person name="Krishnamurthi S."/>
        </authorList>
    </citation>
    <scope>NUCLEOTIDE SEQUENCE [LARGE SCALE GENOMIC DNA]</scope>
    <source>
        <strain evidence="5 6">Mi-7</strain>
    </source>
</reference>
<dbReference type="SUPFAM" id="SSF48173">
    <property type="entry name" value="Cryptochrome/photolyase FAD-binding domain"/>
    <property type="match status" value="1"/>
</dbReference>
<dbReference type="InterPro" id="IPR036134">
    <property type="entry name" value="Crypto/Photolyase_FAD-like_sf"/>
</dbReference>
<evidence type="ECO:0000256" key="2">
    <source>
        <dbReference type="ARBA" id="ARBA00022630"/>
    </source>
</evidence>
<accession>A0A2A2I0U6</accession>
<comment type="cofactor">
    <cofactor evidence="1">
        <name>FAD</name>
        <dbReference type="ChEBI" id="CHEBI:57692"/>
    </cofactor>
</comment>
<dbReference type="GO" id="GO:0071949">
    <property type="term" value="F:FAD binding"/>
    <property type="evidence" value="ECO:0007669"/>
    <property type="project" value="TreeGrafter"/>
</dbReference>
<organism evidence="5 6">
    <name type="scientific">Tamilnaduibacter salinus</name>
    <dbReference type="NCBI Taxonomy" id="1484056"/>
    <lineage>
        <taxon>Bacteria</taxon>
        <taxon>Pseudomonadati</taxon>
        <taxon>Pseudomonadota</taxon>
        <taxon>Gammaproteobacteria</taxon>
        <taxon>Pseudomonadales</taxon>
        <taxon>Marinobacteraceae</taxon>
        <taxon>Tamilnaduibacter</taxon>
    </lineage>
</organism>
<dbReference type="Gene3D" id="1.10.579.10">
    <property type="entry name" value="DNA Cyclobutane Dipyrimidine Photolyase, subunit A, domain 3"/>
    <property type="match status" value="1"/>
</dbReference>
<evidence type="ECO:0000256" key="1">
    <source>
        <dbReference type="ARBA" id="ARBA00001974"/>
    </source>
</evidence>
<keyword evidence="2" id="KW-0285">Flavoprotein</keyword>
<proteinExistence type="predicted"/>
<evidence type="ECO:0000313" key="5">
    <source>
        <dbReference type="EMBL" id="PAV25349.1"/>
    </source>
</evidence>
<dbReference type="InterPro" id="IPR005101">
    <property type="entry name" value="Cryptochr/Photolyase_FAD-bd"/>
</dbReference>
<dbReference type="Pfam" id="PF03441">
    <property type="entry name" value="FAD_binding_7"/>
    <property type="match status" value="1"/>
</dbReference>
<evidence type="ECO:0000313" key="6">
    <source>
        <dbReference type="Proteomes" id="UP000218332"/>
    </source>
</evidence>
<evidence type="ECO:0000256" key="3">
    <source>
        <dbReference type="ARBA" id="ARBA00022827"/>
    </source>
</evidence>
<gene>
    <name evidence="5" type="ORF">CF392_11330</name>
</gene>
<feature type="non-terminal residue" evidence="5">
    <location>
        <position position="66"/>
    </location>
</feature>